<keyword evidence="2" id="KW-1185">Reference proteome</keyword>
<evidence type="ECO:0000313" key="2">
    <source>
        <dbReference type="Proteomes" id="UP001152533"/>
    </source>
</evidence>
<gene>
    <name evidence="1" type="ORF">CGXH109_LOCUS126126</name>
</gene>
<proteinExistence type="predicted"/>
<dbReference type="AlphaFoldDB" id="A0A9W4WES5"/>
<name>A0A9W4WES5_9PEZI</name>
<evidence type="ECO:0000313" key="1">
    <source>
        <dbReference type="EMBL" id="CAI0653293.1"/>
    </source>
</evidence>
<reference evidence="1" key="1">
    <citation type="submission" date="2022-08" db="EMBL/GenBank/DDBJ databases">
        <authorList>
            <person name="Giroux E."/>
            <person name="Giroux E."/>
        </authorList>
    </citation>
    <scope>NUCLEOTIDE SEQUENCE</scope>
    <source>
        <strain evidence="1">H1091258</strain>
    </source>
</reference>
<dbReference type="Proteomes" id="UP001152533">
    <property type="component" value="Unassembled WGS sequence"/>
</dbReference>
<organism evidence="1 2">
    <name type="scientific">Colletotrichum noveboracense</name>
    <dbReference type="NCBI Taxonomy" id="2664923"/>
    <lineage>
        <taxon>Eukaryota</taxon>
        <taxon>Fungi</taxon>
        <taxon>Dikarya</taxon>
        <taxon>Ascomycota</taxon>
        <taxon>Pezizomycotina</taxon>
        <taxon>Sordariomycetes</taxon>
        <taxon>Hypocreomycetidae</taxon>
        <taxon>Glomerellales</taxon>
        <taxon>Glomerellaceae</taxon>
        <taxon>Colletotrichum</taxon>
        <taxon>Colletotrichum gloeosporioides species complex</taxon>
    </lineage>
</organism>
<accession>A0A9W4WES5</accession>
<protein>
    <submittedName>
        <fullName evidence="1">Uncharacterized protein</fullName>
    </submittedName>
</protein>
<sequence>MHPLLWLALLEYQRGCNYGLKRPLKLLKSLMRRLEGIAQDNEPEDTSGNNQQLPDLQADFNSLFGSFHGAEGVASWHGITDLWDPSASTNLLFEDANLGVIDDSVFGFCM</sequence>
<dbReference type="EMBL" id="CAMGZC010001613">
    <property type="protein sequence ID" value="CAI0653293.1"/>
    <property type="molecule type" value="Genomic_DNA"/>
</dbReference>
<comment type="caution">
    <text evidence="1">The sequence shown here is derived from an EMBL/GenBank/DDBJ whole genome shotgun (WGS) entry which is preliminary data.</text>
</comment>